<dbReference type="EMBL" id="CAEZTS010000215">
    <property type="protein sequence ID" value="CAB4594373.1"/>
    <property type="molecule type" value="Genomic_DNA"/>
</dbReference>
<sequence length="39" mass="4425">MVSLEPMLPSIHSMCPSASTRARLVTRLYTLGDQFWMVV</sequence>
<dbReference type="AlphaFoldDB" id="A0A6J6G539"/>
<protein>
    <submittedName>
        <fullName evidence="1">Unannotated protein</fullName>
    </submittedName>
</protein>
<proteinExistence type="predicted"/>
<gene>
    <name evidence="1" type="ORF">UFOPK1722_01805</name>
</gene>
<organism evidence="1">
    <name type="scientific">freshwater metagenome</name>
    <dbReference type="NCBI Taxonomy" id="449393"/>
    <lineage>
        <taxon>unclassified sequences</taxon>
        <taxon>metagenomes</taxon>
        <taxon>ecological metagenomes</taxon>
    </lineage>
</organism>
<accession>A0A6J6G539</accession>
<evidence type="ECO:0000313" key="1">
    <source>
        <dbReference type="EMBL" id="CAB4594373.1"/>
    </source>
</evidence>
<reference evidence="1" key="1">
    <citation type="submission" date="2020-05" db="EMBL/GenBank/DDBJ databases">
        <authorList>
            <person name="Chiriac C."/>
            <person name="Salcher M."/>
            <person name="Ghai R."/>
            <person name="Kavagutti S V."/>
        </authorList>
    </citation>
    <scope>NUCLEOTIDE SEQUENCE</scope>
</reference>
<name>A0A6J6G539_9ZZZZ</name>